<dbReference type="SUPFAM" id="SSF51735">
    <property type="entry name" value="NAD(P)-binding Rossmann-fold domains"/>
    <property type="match status" value="1"/>
</dbReference>
<dbReference type="InterPro" id="IPR020904">
    <property type="entry name" value="Sc_DH/Rdtase_CS"/>
</dbReference>
<accession>A0A5S3XMB8</accession>
<comment type="similarity">
    <text evidence="1">Belongs to the short-chain dehydrogenases/reductases (SDR) family.</text>
</comment>
<dbReference type="CDD" id="cd05233">
    <property type="entry name" value="SDR_c"/>
    <property type="match status" value="1"/>
</dbReference>
<reference evidence="6" key="2">
    <citation type="submission" date="2019-06" db="EMBL/GenBank/DDBJ databases">
        <title>Co-occurence of chitin degradation, pigmentation and bioactivity in marine Pseudoalteromonas.</title>
        <authorList>
            <person name="Sonnenschein E.C."/>
            <person name="Bech P.K."/>
        </authorList>
    </citation>
    <scope>NUCLEOTIDE SEQUENCE [LARGE SCALE GENOMIC DNA]</scope>
    <source>
        <strain evidence="6">S2231</strain>
    </source>
</reference>
<gene>
    <name evidence="4" type="ORF">CWB96_19150</name>
    <name evidence="3" type="ORF">CWB97_13400</name>
</gene>
<dbReference type="OrthoDB" id="9793499at2"/>
<dbReference type="Gene3D" id="3.40.50.720">
    <property type="entry name" value="NAD(P)-binding Rossmann-like Domain"/>
    <property type="match status" value="1"/>
</dbReference>
<proteinExistence type="inferred from homology"/>
<dbReference type="FunFam" id="3.40.50.720:FF:000084">
    <property type="entry name" value="Short-chain dehydrogenase reductase"/>
    <property type="match status" value="1"/>
</dbReference>
<evidence type="ECO:0000313" key="5">
    <source>
        <dbReference type="Proteomes" id="UP000305730"/>
    </source>
</evidence>
<dbReference type="PRINTS" id="PR00080">
    <property type="entry name" value="SDRFAMILY"/>
</dbReference>
<evidence type="ECO:0000313" key="6">
    <source>
        <dbReference type="Proteomes" id="UP000307706"/>
    </source>
</evidence>
<reference evidence="4 6" key="1">
    <citation type="submission" date="2017-12" db="EMBL/GenBank/DDBJ databases">
        <authorList>
            <person name="Paulsen S."/>
            <person name="Gram L.K."/>
        </authorList>
    </citation>
    <scope>NUCLEOTIDE SEQUENCE [LARGE SCALE GENOMIC DNA]</scope>
    <source>
        <strain evidence="4 6">S2231</strain>
        <strain evidence="3">S2233</strain>
    </source>
</reference>
<dbReference type="PRINTS" id="PR00081">
    <property type="entry name" value="GDHRDH"/>
</dbReference>
<dbReference type="PANTHER" id="PTHR43639:SF1">
    <property type="entry name" value="SHORT-CHAIN DEHYDROGENASE_REDUCTASE FAMILY PROTEIN"/>
    <property type="match status" value="1"/>
</dbReference>
<dbReference type="InterPro" id="IPR002347">
    <property type="entry name" value="SDR_fam"/>
</dbReference>
<name>A0A5S3XMB8_9GAMM</name>
<keyword evidence="2" id="KW-0560">Oxidoreductase</keyword>
<keyword evidence="5" id="KW-1185">Reference proteome</keyword>
<comment type="caution">
    <text evidence="4">The sequence shown here is derived from an EMBL/GenBank/DDBJ whole genome shotgun (WGS) entry which is preliminary data.</text>
</comment>
<dbReference type="InterPro" id="IPR036291">
    <property type="entry name" value="NAD(P)-bd_dom_sf"/>
</dbReference>
<dbReference type="RefSeq" id="WP_138597401.1">
    <property type="nucleotide sequence ID" value="NZ_PNCK01000046.1"/>
</dbReference>
<dbReference type="PANTHER" id="PTHR43639">
    <property type="entry name" value="OXIDOREDUCTASE, SHORT-CHAIN DEHYDROGENASE/REDUCTASE FAMILY (AFU_ORTHOLOGUE AFUA_5G02870)"/>
    <property type="match status" value="1"/>
</dbReference>
<dbReference type="EMBL" id="PNCK01000046">
    <property type="protein sequence ID" value="TMP41951.1"/>
    <property type="molecule type" value="Genomic_DNA"/>
</dbReference>
<organism evidence="4 6">
    <name type="scientific">Pseudoalteromonas citrea</name>
    <dbReference type="NCBI Taxonomy" id="43655"/>
    <lineage>
        <taxon>Bacteria</taxon>
        <taxon>Pseudomonadati</taxon>
        <taxon>Pseudomonadota</taxon>
        <taxon>Gammaproteobacteria</taxon>
        <taxon>Alteromonadales</taxon>
        <taxon>Pseudoalteromonadaceae</taxon>
        <taxon>Pseudoalteromonas</taxon>
    </lineage>
</organism>
<reference evidence="4" key="3">
    <citation type="submission" date="2019-09" db="EMBL/GenBank/DDBJ databases">
        <title>Co-occurence of chitin degradation, pigmentation and bioactivity in marine Pseudoalteromonas.</title>
        <authorList>
            <person name="Sonnenschein E.C."/>
            <person name="Bech P.K."/>
        </authorList>
    </citation>
    <scope>NUCLEOTIDE SEQUENCE</scope>
    <source>
        <strain evidence="4">S2231</strain>
        <strain evidence="3 5">S2233</strain>
    </source>
</reference>
<dbReference type="GO" id="GO:0016491">
    <property type="term" value="F:oxidoreductase activity"/>
    <property type="evidence" value="ECO:0007669"/>
    <property type="project" value="UniProtKB-KW"/>
</dbReference>
<evidence type="ECO:0000313" key="4">
    <source>
        <dbReference type="EMBL" id="TMP54508.1"/>
    </source>
</evidence>
<protein>
    <submittedName>
        <fullName evidence="4">ATPase</fullName>
    </submittedName>
</protein>
<dbReference type="EMBL" id="PNCL01000122">
    <property type="protein sequence ID" value="TMP54508.1"/>
    <property type="molecule type" value="Genomic_DNA"/>
</dbReference>
<dbReference type="Proteomes" id="UP000305730">
    <property type="component" value="Unassembled WGS sequence"/>
</dbReference>
<evidence type="ECO:0000313" key="3">
    <source>
        <dbReference type="EMBL" id="TMP41951.1"/>
    </source>
</evidence>
<dbReference type="PROSITE" id="PS00061">
    <property type="entry name" value="ADH_SHORT"/>
    <property type="match status" value="1"/>
</dbReference>
<dbReference type="Proteomes" id="UP000307706">
    <property type="component" value="Unassembled WGS sequence"/>
</dbReference>
<evidence type="ECO:0000256" key="1">
    <source>
        <dbReference type="ARBA" id="ARBA00006484"/>
    </source>
</evidence>
<evidence type="ECO:0000256" key="2">
    <source>
        <dbReference type="ARBA" id="ARBA00023002"/>
    </source>
</evidence>
<dbReference type="AlphaFoldDB" id="A0A5S3XMB8"/>
<sequence length="246" mass="26186">MSHRVLAITGGSSGIGLAITELFIKSGYRVAIFAQSIEQMQRVQKMSPDNISIFSGDVRSSQDLNRFYYQCTELWGGIDTVIANAGVALPENIADVTESSFENSVDINFKGTFFTVQQALTHLNTKASIILLSSIQAQRGAGIWSVYGATKAAVRSLTRSFAQELGPSGIRVNCLSPGVTKTPILDKFGFDKHDLNGILESVCTNTPLGRIAGADEIANSALYLASDAASFITGADLQVDGGLAQI</sequence>
<dbReference type="Pfam" id="PF13561">
    <property type="entry name" value="adh_short_C2"/>
    <property type="match status" value="1"/>
</dbReference>